<dbReference type="InterPro" id="IPR036390">
    <property type="entry name" value="WH_DNA-bd_sf"/>
</dbReference>
<dbReference type="RefSeq" id="WP_058933470.1">
    <property type="nucleotide sequence ID" value="NZ_CP013729.1"/>
</dbReference>
<dbReference type="PANTHER" id="PTHR46577:SF2">
    <property type="entry name" value="TRANSCRIPTIONAL REGULATORY PROTEIN"/>
    <property type="match status" value="1"/>
</dbReference>
<accession>A0A0U3LA13</accession>
<dbReference type="SUPFAM" id="SSF53383">
    <property type="entry name" value="PLP-dependent transferases"/>
    <property type="match status" value="1"/>
</dbReference>
<dbReference type="PATRIC" id="fig|76731.3.peg.419"/>
<reference evidence="6 7" key="1">
    <citation type="submission" date="2015-12" db="EMBL/GenBank/DDBJ databases">
        <title>Complete genome of Roseateles depolymerans KCTC 42856.</title>
        <authorList>
            <person name="Kim K.M."/>
        </authorList>
    </citation>
    <scope>NUCLEOTIDE SEQUENCE [LARGE SCALE GENOMIC DNA]</scope>
    <source>
        <strain evidence="6 7">KCTC 42856</strain>
    </source>
</reference>
<evidence type="ECO:0000313" key="6">
    <source>
        <dbReference type="EMBL" id="ALV04911.1"/>
    </source>
</evidence>
<dbReference type="Gene3D" id="3.40.640.10">
    <property type="entry name" value="Type I PLP-dependent aspartate aminotransferase-like (Major domain)"/>
    <property type="match status" value="1"/>
</dbReference>
<dbReference type="Gene3D" id="3.90.1150.10">
    <property type="entry name" value="Aspartate Aminotransferase, domain 1"/>
    <property type="match status" value="1"/>
</dbReference>
<dbReference type="AlphaFoldDB" id="A0A0U3LA13"/>
<sequence length="484" mass="52964">MDTSTVTFAAPTATAVLSRNASEPLAQQLAQRFAARIHQRLLLPGARLPSVRDCARHHGVSPYTVVAAYDQLLAQGLLEARKKRGFFVRETRPQPVRLPATGPAPVAAPLPQPVDASALIRGMFQADARRSPGLGTLPAEWLDLPLLQGTLRRLASQADDALLSGYGDPLGDLRLREALSLRLLDLSVQAAPSQVMSTVGATHGLDLITRAFLKPGDAVLVDDPGWAIEYARLSQAGMRLLPVPRGDLGPDLDVMRRLVAEHRPRMYVTVSVLHNPTGATLSLSSAHQILRIAHEADLLIVEDDTYAFFAPNHAPRLAALDQLQRTVYVSGFSKMLSPSWRVGFVAASPDRIAQLTELKLLASLTTSPLMDRAVALCLEQGLLRRHAERVAARLETARQRCTRLVEESGFRFAAPPAGLFGWVEVGVDTERLAQPMMDQGWLIAPGLLFSPTRQPGTMMRINFATSQDAKFWRALVETVERLRR</sequence>
<dbReference type="GO" id="GO:0030170">
    <property type="term" value="F:pyridoxal phosphate binding"/>
    <property type="evidence" value="ECO:0007669"/>
    <property type="project" value="InterPro"/>
</dbReference>
<evidence type="ECO:0000313" key="7">
    <source>
        <dbReference type="Proteomes" id="UP000060699"/>
    </source>
</evidence>
<dbReference type="CDD" id="cd07377">
    <property type="entry name" value="WHTH_GntR"/>
    <property type="match status" value="1"/>
</dbReference>
<keyword evidence="6" id="KW-0808">Transferase</keyword>
<organism evidence="6 7">
    <name type="scientific">Roseateles depolymerans</name>
    <dbReference type="NCBI Taxonomy" id="76731"/>
    <lineage>
        <taxon>Bacteria</taxon>
        <taxon>Pseudomonadati</taxon>
        <taxon>Pseudomonadota</taxon>
        <taxon>Betaproteobacteria</taxon>
        <taxon>Burkholderiales</taxon>
        <taxon>Sphaerotilaceae</taxon>
        <taxon>Roseateles</taxon>
    </lineage>
</organism>
<evidence type="ECO:0000256" key="2">
    <source>
        <dbReference type="ARBA" id="ARBA00022898"/>
    </source>
</evidence>
<dbReference type="InterPro" id="IPR051446">
    <property type="entry name" value="HTH_trans_reg/aminotransferase"/>
</dbReference>
<keyword evidence="7" id="KW-1185">Reference proteome</keyword>
<gene>
    <name evidence="6" type="ORF">RD2015_408</name>
</gene>
<dbReference type="STRING" id="76731.RD2015_408"/>
<dbReference type="SMART" id="SM00345">
    <property type="entry name" value="HTH_GNTR"/>
    <property type="match status" value="1"/>
</dbReference>
<dbReference type="InterPro" id="IPR000524">
    <property type="entry name" value="Tscrpt_reg_HTH_GntR"/>
</dbReference>
<keyword evidence="4" id="KW-0238">DNA-binding</keyword>
<dbReference type="KEGG" id="rdp:RD2015_408"/>
<dbReference type="GO" id="GO:0008483">
    <property type="term" value="F:transaminase activity"/>
    <property type="evidence" value="ECO:0007669"/>
    <property type="project" value="UniProtKB-KW"/>
</dbReference>
<protein>
    <submittedName>
        <fullName evidence="6">Transcriptional regulator, GntR family with aminotransferase domain</fullName>
    </submittedName>
</protein>
<dbReference type="Proteomes" id="UP000060699">
    <property type="component" value="Chromosome"/>
</dbReference>
<evidence type="ECO:0000256" key="5">
    <source>
        <dbReference type="ARBA" id="ARBA00023163"/>
    </source>
</evidence>
<dbReference type="CDD" id="cd00609">
    <property type="entry name" value="AAT_like"/>
    <property type="match status" value="1"/>
</dbReference>
<comment type="similarity">
    <text evidence="1">In the C-terminal section; belongs to the class-I pyridoxal-phosphate-dependent aminotransferase family.</text>
</comment>
<keyword evidence="3" id="KW-0805">Transcription regulation</keyword>
<name>A0A0U3LA13_9BURK</name>
<evidence type="ECO:0000256" key="3">
    <source>
        <dbReference type="ARBA" id="ARBA00023015"/>
    </source>
</evidence>
<dbReference type="InterPro" id="IPR015422">
    <property type="entry name" value="PyrdxlP-dep_Trfase_small"/>
</dbReference>
<dbReference type="InterPro" id="IPR004839">
    <property type="entry name" value="Aminotransferase_I/II_large"/>
</dbReference>
<dbReference type="Pfam" id="PF00155">
    <property type="entry name" value="Aminotran_1_2"/>
    <property type="match status" value="1"/>
</dbReference>
<dbReference type="Pfam" id="PF00392">
    <property type="entry name" value="GntR"/>
    <property type="match status" value="1"/>
</dbReference>
<dbReference type="InterPro" id="IPR015424">
    <property type="entry name" value="PyrdxlP-dep_Trfase"/>
</dbReference>
<dbReference type="InterPro" id="IPR036388">
    <property type="entry name" value="WH-like_DNA-bd_sf"/>
</dbReference>
<keyword evidence="5" id="KW-0804">Transcription</keyword>
<dbReference type="GO" id="GO:0003677">
    <property type="term" value="F:DNA binding"/>
    <property type="evidence" value="ECO:0007669"/>
    <property type="project" value="UniProtKB-KW"/>
</dbReference>
<dbReference type="PANTHER" id="PTHR46577">
    <property type="entry name" value="HTH-TYPE TRANSCRIPTIONAL REGULATORY PROTEIN GABR"/>
    <property type="match status" value="1"/>
</dbReference>
<evidence type="ECO:0000256" key="4">
    <source>
        <dbReference type="ARBA" id="ARBA00023125"/>
    </source>
</evidence>
<dbReference type="PROSITE" id="PS50949">
    <property type="entry name" value="HTH_GNTR"/>
    <property type="match status" value="1"/>
</dbReference>
<keyword evidence="6" id="KW-0032">Aminotransferase</keyword>
<dbReference type="OrthoDB" id="9804020at2"/>
<dbReference type="InterPro" id="IPR015421">
    <property type="entry name" value="PyrdxlP-dep_Trfase_major"/>
</dbReference>
<proteinExistence type="inferred from homology"/>
<dbReference type="Gene3D" id="1.10.10.10">
    <property type="entry name" value="Winged helix-like DNA-binding domain superfamily/Winged helix DNA-binding domain"/>
    <property type="match status" value="1"/>
</dbReference>
<dbReference type="GO" id="GO:0003700">
    <property type="term" value="F:DNA-binding transcription factor activity"/>
    <property type="evidence" value="ECO:0007669"/>
    <property type="project" value="InterPro"/>
</dbReference>
<keyword evidence="2" id="KW-0663">Pyridoxal phosphate</keyword>
<dbReference type="SUPFAM" id="SSF46785">
    <property type="entry name" value="Winged helix' DNA-binding domain"/>
    <property type="match status" value="1"/>
</dbReference>
<dbReference type="EMBL" id="CP013729">
    <property type="protein sequence ID" value="ALV04911.1"/>
    <property type="molecule type" value="Genomic_DNA"/>
</dbReference>
<evidence type="ECO:0000256" key="1">
    <source>
        <dbReference type="ARBA" id="ARBA00005384"/>
    </source>
</evidence>